<evidence type="ECO:0000313" key="15">
    <source>
        <dbReference type="Proteomes" id="UP000011185"/>
    </source>
</evidence>
<keyword evidence="4 12" id="KW-0812">Transmembrane</keyword>
<dbReference type="InterPro" id="IPR039859">
    <property type="entry name" value="PFA4/ZDH16/20/ERF2-like"/>
</dbReference>
<keyword evidence="8" id="KW-0449">Lipoprotein</keyword>
<organism evidence="14 15">
    <name type="scientific">Trachipleistophora hominis</name>
    <name type="common">Microsporidian parasite</name>
    <dbReference type="NCBI Taxonomy" id="72359"/>
    <lineage>
        <taxon>Eukaryota</taxon>
        <taxon>Fungi</taxon>
        <taxon>Fungi incertae sedis</taxon>
        <taxon>Microsporidia</taxon>
        <taxon>Pleistophoridae</taxon>
        <taxon>Trachipleistophora</taxon>
    </lineage>
</organism>
<dbReference type="EC" id="2.3.1.225" evidence="12"/>
<evidence type="ECO:0000256" key="5">
    <source>
        <dbReference type="ARBA" id="ARBA00022989"/>
    </source>
</evidence>
<dbReference type="PROSITE" id="PS50088">
    <property type="entry name" value="ANK_REPEAT"/>
    <property type="match status" value="1"/>
</dbReference>
<feature type="repeat" description="ANK" evidence="11">
    <location>
        <begin position="60"/>
        <end position="92"/>
    </location>
</feature>
<dbReference type="HOGENOM" id="CLU_769870_0_0_1"/>
<evidence type="ECO:0000256" key="4">
    <source>
        <dbReference type="ARBA" id="ARBA00022692"/>
    </source>
</evidence>
<dbReference type="VEuPathDB" id="MicrosporidiaDB:THOM_0557"/>
<comment type="similarity">
    <text evidence="2">Belongs to the DHHC palmitoyltransferase family. AKR/ZDHHC17 subfamily.</text>
</comment>
<dbReference type="SUPFAM" id="SSF48403">
    <property type="entry name" value="Ankyrin repeat"/>
    <property type="match status" value="1"/>
</dbReference>
<dbReference type="PROSITE" id="PS50216">
    <property type="entry name" value="DHHC"/>
    <property type="match status" value="1"/>
</dbReference>
<dbReference type="Gene3D" id="1.25.40.20">
    <property type="entry name" value="Ankyrin repeat-containing domain"/>
    <property type="match status" value="1"/>
</dbReference>
<evidence type="ECO:0000256" key="1">
    <source>
        <dbReference type="ARBA" id="ARBA00004141"/>
    </source>
</evidence>
<keyword evidence="5 12" id="KW-1133">Transmembrane helix</keyword>
<comment type="catalytic activity">
    <reaction evidence="10 12">
        <text>L-cysteinyl-[protein] + hexadecanoyl-CoA = S-hexadecanoyl-L-cysteinyl-[protein] + CoA</text>
        <dbReference type="Rhea" id="RHEA:36683"/>
        <dbReference type="Rhea" id="RHEA-COMP:10131"/>
        <dbReference type="Rhea" id="RHEA-COMP:11032"/>
        <dbReference type="ChEBI" id="CHEBI:29950"/>
        <dbReference type="ChEBI" id="CHEBI:57287"/>
        <dbReference type="ChEBI" id="CHEBI:57379"/>
        <dbReference type="ChEBI" id="CHEBI:74151"/>
        <dbReference type="EC" id="2.3.1.225"/>
    </reaction>
</comment>
<dbReference type="OrthoDB" id="9909019at2759"/>
<evidence type="ECO:0000256" key="12">
    <source>
        <dbReference type="RuleBase" id="RU079119"/>
    </source>
</evidence>
<protein>
    <recommendedName>
        <fullName evidence="12">Palmitoyltransferase</fullName>
        <ecNumber evidence="12">2.3.1.225</ecNumber>
    </recommendedName>
</protein>
<proteinExistence type="inferred from homology"/>
<feature type="transmembrane region" description="Helical" evidence="12">
    <location>
        <begin position="305"/>
        <end position="324"/>
    </location>
</feature>
<keyword evidence="11" id="KW-0040">ANK repeat</keyword>
<evidence type="ECO:0000313" key="14">
    <source>
        <dbReference type="EMBL" id="ELQ76448.1"/>
    </source>
</evidence>
<evidence type="ECO:0000256" key="10">
    <source>
        <dbReference type="ARBA" id="ARBA00048048"/>
    </source>
</evidence>
<evidence type="ECO:0000256" key="6">
    <source>
        <dbReference type="ARBA" id="ARBA00023136"/>
    </source>
</evidence>
<dbReference type="InParanoid" id="L7JYA0"/>
<dbReference type="InterPro" id="IPR002110">
    <property type="entry name" value="Ankyrin_rpt"/>
</dbReference>
<dbReference type="InterPro" id="IPR001594">
    <property type="entry name" value="Palmitoyltrfase_DHHC"/>
</dbReference>
<dbReference type="PANTHER" id="PTHR22883">
    <property type="entry name" value="ZINC FINGER DHHC DOMAIN CONTAINING PROTEIN"/>
    <property type="match status" value="1"/>
</dbReference>
<keyword evidence="6 12" id="KW-0472">Membrane</keyword>
<keyword evidence="9 12" id="KW-0012">Acyltransferase</keyword>
<evidence type="ECO:0000256" key="2">
    <source>
        <dbReference type="ARBA" id="ARBA00010104"/>
    </source>
</evidence>
<dbReference type="GO" id="GO:0019706">
    <property type="term" value="F:protein-cysteine S-palmitoyltransferase activity"/>
    <property type="evidence" value="ECO:0007669"/>
    <property type="project" value="UniProtKB-EC"/>
</dbReference>
<gene>
    <name evidence="14" type="ORF">THOM_0557</name>
</gene>
<feature type="transmembrane region" description="Helical" evidence="12">
    <location>
        <begin position="152"/>
        <end position="170"/>
    </location>
</feature>
<evidence type="ECO:0000256" key="8">
    <source>
        <dbReference type="ARBA" id="ARBA00023288"/>
    </source>
</evidence>
<dbReference type="GO" id="GO:0006612">
    <property type="term" value="P:protein targeting to membrane"/>
    <property type="evidence" value="ECO:0007669"/>
    <property type="project" value="TreeGrafter"/>
</dbReference>
<feature type="transmembrane region" description="Helical" evidence="12">
    <location>
        <begin position="331"/>
        <end position="349"/>
    </location>
</feature>
<dbReference type="SMART" id="SM00248">
    <property type="entry name" value="ANK"/>
    <property type="match status" value="2"/>
</dbReference>
<feature type="transmembrane region" description="Helical" evidence="12">
    <location>
        <begin position="209"/>
        <end position="227"/>
    </location>
</feature>
<evidence type="ECO:0000256" key="9">
    <source>
        <dbReference type="ARBA" id="ARBA00023315"/>
    </source>
</evidence>
<comment type="subcellular location">
    <subcellularLocation>
        <location evidence="1">Membrane</location>
        <topology evidence="1">Multi-pass membrane protein</topology>
    </subcellularLocation>
</comment>
<feature type="domain" description="Palmitoyltransferase DHHC" evidence="13">
    <location>
        <begin position="258"/>
        <end position="324"/>
    </location>
</feature>
<reference evidence="14 15" key="1">
    <citation type="journal article" date="2012" name="PLoS Pathog.">
        <title>The genome of the obligate intracellular parasite Trachipleistophora hominis: new insights into microsporidian genome dynamics and reductive evolution.</title>
        <authorList>
            <person name="Heinz E."/>
            <person name="Williams T.A."/>
            <person name="Nakjang S."/>
            <person name="Noel C.J."/>
            <person name="Swan D.C."/>
            <person name="Goldberg A.V."/>
            <person name="Harris S.R."/>
            <person name="Weinmaier T."/>
            <person name="Markert S."/>
            <person name="Becher D."/>
            <person name="Bernhardt J."/>
            <person name="Dagan T."/>
            <person name="Hacker C."/>
            <person name="Lucocq J.M."/>
            <person name="Schweder T."/>
            <person name="Rattei T."/>
            <person name="Hall N."/>
            <person name="Hirt R.P."/>
            <person name="Embley T.M."/>
        </authorList>
    </citation>
    <scope>NUCLEOTIDE SEQUENCE [LARGE SCALE GENOMIC DNA]</scope>
</reference>
<dbReference type="Pfam" id="PF01529">
    <property type="entry name" value="DHHC"/>
    <property type="match status" value="1"/>
</dbReference>
<dbReference type="Proteomes" id="UP000011185">
    <property type="component" value="Unassembled WGS sequence"/>
</dbReference>
<dbReference type="InterPro" id="IPR036770">
    <property type="entry name" value="Ankyrin_rpt-contain_sf"/>
</dbReference>
<dbReference type="GO" id="GO:0005783">
    <property type="term" value="C:endoplasmic reticulum"/>
    <property type="evidence" value="ECO:0007669"/>
    <property type="project" value="TreeGrafter"/>
</dbReference>
<name>L7JYA0_TRAHO</name>
<evidence type="ECO:0000256" key="11">
    <source>
        <dbReference type="PROSITE-ProRule" id="PRU00023"/>
    </source>
</evidence>
<dbReference type="AlphaFoldDB" id="L7JYA0"/>
<dbReference type="GO" id="GO:0016020">
    <property type="term" value="C:membrane"/>
    <property type="evidence" value="ECO:0007669"/>
    <property type="project" value="UniProtKB-SubCell"/>
</dbReference>
<keyword evidence="3 12" id="KW-0808">Transferase</keyword>
<dbReference type="GO" id="GO:0005794">
    <property type="term" value="C:Golgi apparatus"/>
    <property type="evidence" value="ECO:0007669"/>
    <property type="project" value="TreeGrafter"/>
</dbReference>
<keyword evidence="15" id="KW-1185">Reference proteome</keyword>
<dbReference type="PROSITE" id="PS50297">
    <property type="entry name" value="ANK_REP_REGION"/>
    <property type="match status" value="1"/>
</dbReference>
<evidence type="ECO:0000259" key="13">
    <source>
        <dbReference type="Pfam" id="PF01529"/>
    </source>
</evidence>
<dbReference type="Pfam" id="PF12796">
    <property type="entry name" value="Ank_2"/>
    <property type="match status" value="1"/>
</dbReference>
<comment type="domain">
    <text evidence="12">The DHHC domain is required for palmitoyltransferase activity.</text>
</comment>
<dbReference type="EMBL" id="JH993846">
    <property type="protein sequence ID" value="ELQ76448.1"/>
    <property type="molecule type" value="Genomic_DNA"/>
</dbReference>
<dbReference type="OMA" id="KEFCAIC"/>
<accession>L7JYA0</accession>
<evidence type="ECO:0000256" key="3">
    <source>
        <dbReference type="ARBA" id="ARBA00022679"/>
    </source>
</evidence>
<sequence>MDADEQLKQRIADEEEIQNINYTFNDNKHIIHFAALYNNMDLIKKCLSSGVGVDVKGGKYQSTPLYFAVYNKNHSTMLLLLENGANPNYVNLSKNSLQKICICRGDILSFLLLDIYNVEKHLRSRENDKSLKLAVKLRQAQFVNYLKKRNEISYKLVLFFAVIHFISFIYDADSYIIVMLFVSYHNLLIYIKFMFYLNIYYSILFSIELVEYNLACVILLIPYYIAFYRLTRSKTGTKTGDKTEKIKIVREAIRKRKFNEKEFCAICLRYKNTDTKHCNNCNVCVDGFDHHCPCLDNCVCAKMSALFYFYLLYSITLCFVRIVLENSLNTRFNLLVVFFVVVLLFRVYVNLRFLVYRERKRDQ</sequence>
<evidence type="ECO:0000256" key="7">
    <source>
        <dbReference type="ARBA" id="ARBA00023139"/>
    </source>
</evidence>
<keyword evidence="7" id="KW-0564">Palmitate</keyword>